<proteinExistence type="predicted"/>
<gene>
    <name evidence="1" type="ORF">SVIM_LOCUS380179</name>
</gene>
<reference evidence="1" key="1">
    <citation type="submission" date="2019-03" db="EMBL/GenBank/DDBJ databases">
        <authorList>
            <person name="Mank J."/>
            <person name="Almeida P."/>
        </authorList>
    </citation>
    <scope>NUCLEOTIDE SEQUENCE</scope>
    <source>
        <strain evidence="1">78183</strain>
    </source>
</reference>
<organism evidence="1">
    <name type="scientific">Salix viminalis</name>
    <name type="common">Common osier</name>
    <name type="synonym">Basket willow</name>
    <dbReference type="NCBI Taxonomy" id="40686"/>
    <lineage>
        <taxon>Eukaryota</taxon>
        <taxon>Viridiplantae</taxon>
        <taxon>Streptophyta</taxon>
        <taxon>Embryophyta</taxon>
        <taxon>Tracheophyta</taxon>
        <taxon>Spermatophyta</taxon>
        <taxon>Magnoliopsida</taxon>
        <taxon>eudicotyledons</taxon>
        <taxon>Gunneridae</taxon>
        <taxon>Pentapetalae</taxon>
        <taxon>rosids</taxon>
        <taxon>fabids</taxon>
        <taxon>Malpighiales</taxon>
        <taxon>Salicaceae</taxon>
        <taxon>Saliceae</taxon>
        <taxon>Salix</taxon>
    </lineage>
</organism>
<accession>A0A6N2MJD6</accession>
<sequence length="125" mass="14200">MAVSAETVMAIKTYQNQAEALVKNYFLADPFIPYTSVLGGIFACKVVYDLTQLVSTFYIKAYNGLTKIQRIEWNNRRPLVSDFLHLFLLHLLTSLYKTLISHSPVSFLLKNKSNKLLHTSKVNSA</sequence>
<dbReference type="EMBL" id="CAADRP010001841">
    <property type="protein sequence ID" value="VFU54419.1"/>
    <property type="molecule type" value="Genomic_DNA"/>
</dbReference>
<name>A0A6N2MJD6_SALVM</name>
<dbReference type="AlphaFoldDB" id="A0A6N2MJD6"/>
<protein>
    <submittedName>
        <fullName evidence="1">Uncharacterized protein</fullName>
    </submittedName>
</protein>
<evidence type="ECO:0000313" key="1">
    <source>
        <dbReference type="EMBL" id="VFU54419.1"/>
    </source>
</evidence>